<keyword evidence="4" id="KW-1185">Reference proteome</keyword>
<evidence type="ECO:0000313" key="3">
    <source>
        <dbReference type="EMBL" id="KAJ6260759.1"/>
    </source>
</evidence>
<protein>
    <recommendedName>
        <fullName evidence="2">G-patch domain-containing protein</fullName>
    </recommendedName>
</protein>
<evidence type="ECO:0000259" key="2">
    <source>
        <dbReference type="PROSITE" id="PS50174"/>
    </source>
</evidence>
<dbReference type="InterPro" id="IPR039249">
    <property type="entry name" value="GPATCH11"/>
</dbReference>
<feature type="compositionally biased region" description="Basic and acidic residues" evidence="1">
    <location>
        <begin position="114"/>
        <end position="125"/>
    </location>
</feature>
<dbReference type="EMBL" id="JAQGDS010000005">
    <property type="protein sequence ID" value="KAJ6260759.1"/>
    <property type="molecule type" value="Genomic_DNA"/>
</dbReference>
<sequence>MTMPSTAPTARPVKPSLAFAEDDDEDAFSKLASSSRPKPASRLPPVEPNSLVRPPTASKPAASTQDTIAEDDDGEDDYMSMTVADPTATETALQRLKRRKLEASIRGHPLSKAELAEQERQKRDAGLSTSILNNSASKGLKMMKAMGYSTGAALGKSMPEDANPGTDSRTIEPIKPVVRESRTGIGHTSELKRKFSDSTTARDDTAAAAKRQELSPESYRNRLTQEAQQRRHEAQLFAAQSICEKLVAEDPPTGYEAGSKPVSSTDDQTEKNDSAQNPNTAPDANPHYKSDFFSGNPTFTQIKQINLIYRGLLYRRALSDLKARLRKEQNESLSVSKSAHIPKPVLPKYNAKGEFSEDDKLALSLGGDINLEESELDEEWEDSELEEFEKREVKDRLDEIVRYLRSQWRYCFWCKFRYGSDEELERDCPGPAEEDHD</sequence>
<feature type="compositionally biased region" description="Acidic residues" evidence="1">
    <location>
        <begin position="68"/>
        <end position="78"/>
    </location>
</feature>
<feature type="compositionally biased region" description="Basic and acidic residues" evidence="1">
    <location>
        <begin position="189"/>
        <end position="214"/>
    </location>
</feature>
<dbReference type="InterPro" id="IPR025239">
    <property type="entry name" value="DUF4187"/>
</dbReference>
<dbReference type="PANTHER" id="PTHR21032">
    <property type="entry name" value="G PATCH DOMAIN-CONTAINING PROTEIN 11"/>
    <property type="match status" value="1"/>
</dbReference>
<gene>
    <name evidence="3" type="ORF">Dda_4988</name>
</gene>
<dbReference type="InterPro" id="IPR000467">
    <property type="entry name" value="G_patch_dom"/>
</dbReference>
<dbReference type="GO" id="GO:0000776">
    <property type="term" value="C:kinetochore"/>
    <property type="evidence" value="ECO:0007669"/>
    <property type="project" value="TreeGrafter"/>
</dbReference>
<organism evidence="3 4">
    <name type="scientific">Drechslerella dactyloides</name>
    <name type="common">Nematode-trapping fungus</name>
    <name type="synonym">Arthrobotrys dactyloides</name>
    <dbReference type="NCBI Taxonomy" id="74499"/>
    <lineage>
        <taxon>Eukaryota</taxon>
        <taxon>Fungi</taxon>
        <taxon>Dikarya</taxon>
        <taxon>Ascomycota</taxon>
        <taxon>Pezizomycotina</taxon>
        <taxon>Orbiliomycetes</taxon>
        <taxon>Orbiliales</taxon>
        <taxon>Orbiliaceae</taxon>
        <taxon>Drechslerella</taxon>
    </lineage>
</organism>
<dbReference type="Proteomes" id="UP001221413">
    <property type="component" value="Unassembled WGS sequence"/>
</dbReference>
<dbReference type="Pfam" id="PF13821">
    <property type="entry name" value="DUF4187"/>
    <property type="match status" value="1"/>
</dbReference>
<feature type="region of interest" description="Disordered" evidence="1">
    <location>
        <begin position="156"/>
        <end position="232"/>
    </location>
</feature>
<proteinExistence type="predicted"/>
<dbReference type="SMART" id="SM01173">
    <property type="entry name" value="DUF4187"/>
    <property type="match status" value="1"/>
</dbReference>
<name>A0AAD6IXX8_DREDA</name>
<dbReference type="SMART" id="SM00443">
    <property type="entry name" value="G_patch"/>
    <property type="match status" value="1"/>
</dbReference>
<evidence type="ECO:0000256" key="1">
    <source>
        <dbReference type="SAM" id="MobiDB-lite"/>
    </source>
</evidence>
<evidence type="ECO:0000313" key="4">
    <source>
        <dbReference type="Proteomes" id="UP001221413"/>
    </source>
</evidence>
<dbReference type="PROSITE" id="PS50174">
    <property type="entry name" value="G_PATCH"/>
    <property type="match status" value="1"/>
</dbReference>
<feature type="region of interest" description="Disordered" evidence="1">
    <location>
        <begin position="250"/>
        <end position="289"/>
    </location>
</feature>
<dbReference type="AlphaFoldDB" id="A0AAD6IXX8"/>
<reference evidence="3" key="1">
    <citation type="submission" date="2023-01" db="EMBL/GenBank/DDBJ databases">
        <title>The chitinases involved in constricting ring structure development in the nematode-trapping fungus Drechslerella dactyloides.</title>
        <authorList>
            <person name="Wang R."/>
            <person name="Zhang L."/>
            <person name="Tang P."/>
            <person name="Li S."/>
            <person name="Liang L."/>
        </authorList>
    </citation>
    <scope>NUCLEOTIDE SEQUENCE</scope>
    <source>
        <strain evidence="3">YMF1.00031</strain>
    </source>
</reference>
<feature type="region of interest" description="Disordered" evidence="1">
    <location>
        <begin position="1"/>
        <end position="130"/>
    </location>
</feature>
<comment type="caution">
    <text evidence="3">The sequence shown here is derived from an EMBL/GenBank/DDBJ whole genome shotgun (WGS) entry which is preliminary data.</text>
</comment>
<dbReference type="PANTHER" id="PTHR21032:SF0">
    <property type="entry name" value="G PATCH DOMAIN-CONTAINING PROTEIN 11"/>
    <property type="match status" value="1"/>
</dbReference>
<feature type="compositionally biased region" description="Basic and acidic residues" evidence="1">
    <location>
        <begin position="169"/>
        <end position="182"/>
    </location>
</feature>
<dbReference type="GO" id="GO:0003676">
    <property type="term" value="F:nucleic acid binding"/>
    <property type="evidence" value="ECO:0007669"/>
    <property type="project" value="InterPro"/>
</dbReference>
<accession>A0AAD6IXX8</accession>
<feature type="domain" description="G-patch" evidence="2">
    <location>
        <begin position="135"/>
        <end position="190"/>
    </location>
</feature>